<reference evidence="4" key="1">
    <citation type="submission" date="2017-02" db="UniProtKB">
        <authorList>
            <consortium name="WormBaseParasite"/>
        </authorList>
    </citation>
    <scope>IDENTIFICATION</scope>
</reference>
<feature type="region of interest" description="Disordered" evidence="1">
    <location>
        <begin position="935"/>
        <end position="954"/>
    </location>
</feature>
<reference evidence="2 3" key="2">
    <citation type="submission" date="2018-11" db="EMBL/GenBank/DDBJ databases">
        <authorList>
            <consortium name="Pathogen Informatics"/>
        </authorList>
    </citation>
    <scope>NUCLEOTIDE SEQUENCE [LARGE SCALE GENOMIC DNA]</scope>
</reference>
<name>A0A0R3WD21_TAEAS</name>
<sequence length="1012" mass="108737">MYGWFWRSARFTDGTALIHPLSSGAPLRALFQPELHQFQTAFEEAVAEAVGAVGSGVAVVVVVYAGEVLHSTGEWLLADSTFSGEQLHMWLDSNAAAAWQPEIQKLTTAPSGTEPINIVVCTPSAGAKTRWPMPTTPGSSTQLVMLSKSRRLPVRFQTTASWRANGKLLAAPSNATAFEALHALSGELARLHWEHQSKLLMEVEQEFTLAQRSFKDAPPALYLLPSGHGGVQTQACGLFVVQGVNVLLGSAFADNKPPQWWQLVRSLDRLDTAVFPDWSAASIQSYRFLTKHLLHATSGTYSANWLGCLFTPAPIEPGVESPLLLTPPTTATVTADPHRLRHLSAQSEQTRLFYKIGVGELSLRYLGSSVGVLLVWHSAAGEGKVKSALPLTIFLPVVHSPEASVLPASLLAGLVRMLRKVPEITGEGNNVTITATPIKRATMASTGAKPPGAASKTVNSTTPMKTHVNGTLRNATPASAKPLASKLAPTKTPTSRVPATRTAAPSRTMPSTTPKPKTTTTTPRPTASATHHTTTTTTPRDRAPHPTTTRSSTAGTKTTTSLAKKSPAEKRPTPASKTEAKLAEHAAKVAKATAEKPGHEIKYAPAGRPSNLPPRRKVGEKTVMEELNELPEVMKTPATDSLAEIVKQQHPSHETEEEVSYADSLHAEETETKEATMAAAEAEPSKYAVGVEHHEDFAMPAITENNGLATPVEVGPGAVQHQEGPKGSSEFPIESLPAKSPAGAEHYENLEMKVSTSPVDKTFVMGSEADEHHEEFVTSESLATETTLKSPTGMKFAMSPSTDEHYDGIHAHKAESKSPFHEDTSGPPADMKSAISNAGVEHHEDFEELNITELGSKSLYREEISKSSAGMEFSMPPGVPEHHEDFEILKSSADDRVSTTPTATDYFTKPNDAKHNEELGVSNLECRLHEENSKSSAAVEFATPAGTMSIPPDDEECEIPHETGHQENLQKLSSPSHEEALKFPTGMQFAMPTDMKLSTSPTDEECVAHHGA</sequence>
<protein>
    <submittedName>
        <fullName evidence="4">Mediator of RNA polymerase II transcription subunit 13</fullName>
    </submittedName>
</protein>
<evidence type="ECO:0000256" key="1">
    <source>
        <dbReference type="SAM" id="MobiDB-lite"/>
    </source>
</evidence>
<organism evidence="4">
    <name type="scientific">Taenia asiatica</name>
    <name type="common">Asian tapeworm</name>
    <dbReference type="NCBI Taxonomy" id="60517"/>
    <lineage>
        <taxon>Eukaryota</taxon>
        <taxon>Metazoa</taxon>
        <taxon>Spiralia</taxon>
        <taxon>Lophotrochozoa</taxon>
        <taxon>Platyhelminthes</taxon>
        <taxon>Cestoda</taxon>
        <taxon>Eucestoda</taxon>
        <taxon>Cyclophyllidea</taxon>
        <taxon>Taeniidae</taxon>
        <taxon>Taenia</taxon>
    </lineage>
</organism>
<dbReference type="AlphaFoldDB" id="A0A0R3WD21"/>
<dbReference type="OrthoDB" id="5371837at2759"/>
<gene>
    <name evidence="2" type="ORF">TASK_LOCUS8645</name>
</gene>
<evidence type="ECO:0000313" key="3">
    <source>
        <dbReference type="Proteomes" id="UP000282613"/>
    </source>
</evidence>
<dbReference type="EMBL" id="UYRS01018852">
    <property type="protein sequence ID" value="VDK40759.1"/>
    <property type="molecule type" value="Genomic_DNA"/>
</dbReference>
<accession>A0A0R3WD21</accession>
<feature type="compositionally biased region" description="Low complexity" evidence="1">
    <location>
        <begin position="545"/>
        <end position="565"/>
    </location>
</feature>
<dbReference type="Proteomes" id="UP000282613">
    <property type="component" value="Unassembled WGS sequence"/>
</dbReference>
<proteinExistence type="predicted"/>
<keyword evidence="3" id="KW-1185">Reference proteome</keyword>
<feature type="compositionally biased region" description="Low complexity" evidence="1">
    <location>
        <begin position="505"/>
        <end position="538"/>
    </location>
</feature>
<evidence type="ECO:0000313" key="4">
    <source>
        <dbReference type="WBParaSite" id="TASK_0000864401-mRNA-1"/>
    </source>
</evidence>
<feature type="region of interest" description="Disordered" evidence="1">
    <location>
        <begin position="442"/>
        <end position="585"/>
    </location>
</feature>
<feature type="compositionally biased region" description="Polar residues" evidence="1">
    <location>
        <begin position="456"/>
        <end position="477"/>
    </location>
</feature>
<feature type="compositionally biased region" description="Basic and acidic residues" evidence="1">
    <location>
        <begin position="665"/>
        <end position="674"/>
    </location>
</feature>
<feature type="compositionally biased region" description="Basic and acidic residues" evidence="1">
    <location>
        <begin position="566"/>
        <end position="585"/>
    </location>
</feature>
<feature type="region of interest" description="Disordered" evidence="1">
    <location>
        <begin position="646"/>
        <end position="681"/>
    </location>
</feature>
<dbReference type="WBParaSite" id="TASK_0000864401-mRNA-1">
    <property type="protein sequence ID" value="TASK_0000864401-mRNA-1"/>
    <property type="gene ID" value="TASK_0000864401"/>
</dbReference>
<dbReference type="STRING" id="60517.A0A0R3WD21"/>
<evidence type="ECO:0000313" key="2">
    <source>
        <dbReference type="EMBL" id="VDK40759.1"/>
    </source>
</evidence>